<protein>
    <recommendedName>
        <fullName evidence="3">peptidylprolyl isomerase</fullName>
        <ecNumber evidence="3">5.2.1.8</ecNumber>
    </recommendedName>
</protein>
<dbReference type="SUPFAM" id="SSF50978">
    <property type="entry name" value="WD40 repeat-like"/>
    <property type="match status" value="1"/>
</dbReference>
<feature type="repeat" description="WD" evidence="8">
    <location>
        <begin position="99"/>
        <end position="131"/>
    </location>
</feature>
<name>A0A061H5B1_9BASI</name>
<evidence type="ECO:0000313" key="11">
    <source>
        <dbReference type="EMBL" id="EPQ27828.1"/>
    </source>
</evidence>
<dbReference type="PROSITE" id="PS00170">
    <property type="entry name" value="CSA_PPIASE_1"/>
    <property type="match status" value="1"/>
</dbReference>
<dbReference type="InterPro" id="IPR002130">
    <property type="entry name" value="Cyclophilin-type_PPIase_dom"/>
</dbReference>
<evidence type="ECO:0000256" key="5">
    <source>
        <dbReference type="ARBA" id="ARBA00022737"/>
    </source>
</evidence>
<accession>A0A061H5B1</accession>
<dbReference type="PANTHER" id="PTHR45625">
    <property type="entry name" value="PEPTIDYL-PROLYL CIS-TRANS ISOMERASE-RELATED"/>
    <property type="match status" value="1"/>
</dbReference>
<dbReference type="FunFam" id="2.130.10.10:FF:000450">
    <property type="entry name" value="Peptidylprolyl isomerase domain and WD-repeat protein 1"/>
    <property type="match status" value="1"/>
</dbReference>
<dbReference type="eggNOG" id="KOG0882">
    <property type="taxonomic scope" value="Eukaryota"/>
</dbReference>
<dbReference type="PROSITE" id="PS50072">
    <property type="entry name" value="CSA_PPIASE_2"/>
    <property type="match status" value="1"/>
</dbReference>
<dbReference type="InterPro" id="IPR044666">
    <property type="entry name" value="Cyclophilin_A-like"/>
</dbReference>
<dbReference type="Pfam" id="PF00400">
    <property type="entry name" value="WD40"/>
    <property type="match status" value="2"/>
</dbReference>
<dbReference type="GO" id="GO:0005634">
    <property type="term" value="C:nucleus"/>
    <property type="evidence" value="ECO:0007669"/>
    <property type="project" value="UniProtKB-ARBA"/>
</dbReference>
<dbReference type="GeneID" id="19318674"/>
<evidence type="ECO:0000256" key="3">
    <source>
        <dbReference type="ARBA" id="ARBA00013194"/>
    </source>
</evidence>
<dbReference type="PROSITE" id="PS50294">
    <property type="entry name" value="WD_REPEATS_REGION"/>
    <property type="match status" value="1"/>
</dbReference>
<keyword evidence="4 8" id="KW-0853">WD repeat</keyword>
<dbReference type="GO" id="GO:0003755">
    <property type="term" value="F:peptidyl-prolyl cis-trans isomerase activity"/>
    <property type="evidence" value="ECO:0007669"/>
    <property type="project" value="UniProtKB-KW"/>
</dbReference>
<keyword evidence="7" id="KW-0413">Isomerase</keyword>
<proteinExistence type="inferred from homology"/>
<dbReference type="SUPFAM" id="SSF50891">
    <property type="entry name" value="Cyclophilin-like"/>
    <property type="match status" value="1"/>
</dbReference>
<dbReference type="Pfam" id="PF00160">
    <property type="entry name" value="Pro_isomerase"/>
    <property type="match status" value="1"/>
</dbReference>
<evidence type="ECO:0000256" key="4">
    <source>
        <dbReference type="ARBA" id="ARBA00022574"/>
    </source>
</evidence>
<keyword evidence="5" id="KW-0677">Repeat</keyword>
<comment type="similarity">
    <text evidence="2">Belongs to the cyclophilin-type PPIase family.</text>
</comment>
<dbReference type="PRINTS" id="PR00153">
    <property type="entry name" value="CSAPPISMRASE"/>
</dbReference>
<dbReference type="Gene3D" id="2.40.100.10">
    <property type="entry name" value="Cyclophilin-like"/>
    <property type="match status" value="1"/>
</dbReference>
<dbReference type="RefSeq" id="XP_007880290.1">
    <property type="nucleotide sequence ID" value="XM_007882099.1"/>
</dbReference>
<evidence type="ECO:0000256" key="7">
    <source>
        <dbReference type="ARBA" id="ARBA00023235"/>
    </source>
</evidence>
<dbReference type="PANTHER" id="PTHR45625:SF4">
    <property type="entry name" value="PEPTIDYLPROLYL ISOMERASE DOMAIN AND WD REPEAT-CONTAINING PROTEIN 1"/>
    <property type="match status" value="1"/>
</dbReference>
<dbReference type="EC" id="5.2.1.8" evidence="3"/>
<reference evidence="11 12" key="1">
    <citation type="journal article" date="2013" name="Plant Cell">
        <title>The transition from a phytopathogenic smut ancestor to an anamorphic biocontrol agent deciphered by comparative whole-genome analysis.</title>
        <authorList>
            <person name="Lefebvre F."/>
            <person name="Joly D.L."/>
            <person name="Labbe C."/>
            <person name="Teichmann B."/>
            <person name="Linning R."/>
            <person name="Belzile F."/>
            <person name="Bakkeren G."/>
            <person name="Belanger R.R."/>
        </authorList>
    </citation>
    <scope>NUCLEOTIDE SEQUENCE [LARGE SCALE GENOMIC DNA]</scope>
    <source>
        <strain evidence="11 12">PF-1</strain>
    </source>
</reference>
<feature type="repeat" description="WD" evidence="8">
    <location>
        <begin position="146"/>
        <end position="187"/>
    </location>
</feature>
<dbReference type="PROSITE" id="PS50082">
    <property type="entry name" value="WD_REPEATS_2"/>
    <property type="match status" value="2"/>
</dbReference>
<dbReference type="SMART" id="SM00320">
    <property type="entry name" value="WD40"/>
    <property type="match status" value="4"/>
</dbReference>
<dbReference type="Gene3D" id="2.130.10.10">
    <property type="entry name" value="YVTN repeat-like/Quinoprotein amine dehydrogenase"/>
    <property type="match status" value="1"/>
</dbReference>
<keyword evidence="6" id="KW-0697">Rotamase</keyword>
<feature type="domain" description="PPIase cyclophilin-type" evidence="10">
    <location>
        <begin position="522"/>
        <end position="678"/>
    </location>
</feature>
<dbReference type="HOGENOM" id="CLU_012062_31_0_1"/>
<organism evidence="11 12">
    <name type="scientific">Pseudozyma flocculosa PF-1</name>
    <dbReference type="NCBI Taxonomy" id="1277687"/>
    <lineage>
        <taxon>Eukaryota</taxon>
        <taxon>Fungi</taxon>
        <taxon>Dikarya</taxon>
        <taxon>Basidiomycota</taxon>
        <taxon>Ustilaginomycotina</taxon>
        <taxon>Ustilaginomycetes</taxon>
        <taxon>Ustilaginales</taxon>
        <taxon>Ustilaginaceae</taxon>
        <taxon>Pseudozyma</taxon>
    </lineage>
</organism>
<dbReference type="InterPro" id="IPR036322">
    <property type="entry name" value="WD40_repeat_dom_sf"/>
</dbReference>
<dbReference type="GO" id="GO:0006457">
    <property type="term" value="P:protein folding"/>
    <property type="evidence" value="ECO:0007669"/>
    <property type="project" value="InterPro"/>
</dbReference>
<dbReference type="InterPro" id="IPR015943">
    <property type="entry name" value="WD40/YVTN_repeat-like_dom_sf"/>
</dbReference>
<dbReference type="FunFam" id="2.40.100.10:FF:000003">
    <property type="entry name" value="Peptidylprolyl isomerase domain and WD repeat-containing 1"/>
    <property type="match status" value="1"/>
</dbReference>
<dbReference type="InterPro" id="IPR020892">
    <property type="entry name" value="Cyclophilin-type_PPIase_CS"/>
</dbReference>
<gene>
    <name evidence="11" type="ORF">PFL1_04573</name>
</gene>
<dbReference type="KEGG" id="pfp:PFL1_04573"/>
<feature type="region of interest" description="Disordered" evidence="9">
    <location>
        <begin position="1"/>
        <end position="78"/>
    </location>
</feature>
<feature type="compositionally biased region" description="Acidic residues" evidence="9">
    <location>
        <begin position="43"/>
        <end position="52"/>
    </location>
</feature>
<comment type="catalytic activity">
    <reaction evidence="1">
        <text>[protein]-peptidylproline (omega=180) = [protein]-peptidylproline (omega=0)</text>
        <dbReference type="Rhea" id="RHEA:16237"/>
        <dbReference type="Rhea" id="RHEA-COMP:10747"/>
        <dbReference type="Rhea" id="RHEA-COMP:10748"/>
        <dbReference type="ChEBI" id="CHEBI:83833"/>
        <dbReference type="ChEBI" id="CHEBI:83834"/>
        <dbReference type="EC" id="5.2.1.8"/>
    </reaction>
</comment>
<evidence type="ECO:0000256" key="1">
    <source>
        <dbReference type="ARBA" id="ARBA00000971"/>
    </source>
</evidence>
<dbReference type="AlphaFoldDB" id="A0A061H5B1"/>
<evidence type="ECO:0000259" key="10">
    <source>
        <dbReference type="PROSITE" id="PS50072"/>
    </source>
</evidence>
<evidence type="ECO:0000256" key="6">
    <source>
        <dbReference type="ARBA" id="ARBA00023110"/>
    </source>
</evidence>
<evidence type="ECO:0000256" key="2">
    <source>
        <dbReference type="ARBA" id="ARBA00007365"/>
    </source>
</evidence>
<evidence type="ECO:0000313" key="12">
    <source>
        <dbReference type="Proteomes" id="UP000053664"/>
    </source>
</evidence>
<dbReference type="EMBL" id="KE361637">
    <property type="protein sequence ID" value="EPQ27828.1"/>
    <property type="molecule type" value="Genomic_DNA"/>
</dbReference>
<sequence length="679" mass="74323">MVEPDSVSSRKRSRSSSSSSSSPGPMPPPPPPVDASNGHGGNDDGDSSDEDVGPMPPPADGAAAAAATSNSHRAKKPKTLPYTSTYLSHLPSADRYYKSLMHRDTINFVTLTAHTDFLITSSVDGHVKFWKKSKDAGMGVDFVKHYRAHLSLISAVSASADGRMYASAAVDGSVKVFDVVNFDLINMIKLDFTPRAICWVHRKGRAETILAIAEEGTNRIHLYDGRGDGTPTATIDTIHRQPCHLLAYNEKHDCVVSADVGGMVEYWTPSEPYSLPKGVFEFKSATDLFDFKKTKTTPATLTFSPDFSTFATFSLADRQIRLFDFASGKLRRKYDESLRALQEMQQAGTTIYKLDDMEFGRRLAVERDLDAGAKSGAESAADNATGLATSNVVFDESGHFLCYGTAIGIKIVNTVTNKVSRLLGKDETMRFLNVSLYQGAPSKKVVTSIALAASDNPLLSNQTLVDPTLFATAHKRSRFYLFTRLEPSEGQERDVFNERPTREEQTIAAASSLTSGKKAGALSRTATLHTTMGDISLRLFPDQCPRTVENFVGLSRKGYYDGVIFHRVIRKFMIQTGDPLGDGTGGTSLWGGEFEDEIRTKEGLKHDRPYTLSMANAGKNTNGSQFFITTVEAPWLDGKHTVFGRVEAGLDVVGRIENARVDKNDKPRDEIKIINVTLH</sequence>
<dbReference type="Proteomes" id="UP000053664">
    <property type="component" value="Unassembled WGS sequence"/>
</dbReference>
<feature type="compositionally biased region" description="Pro residues" evidence="9">
    <location>
        <begin position="24"/>
        <end position="33"/>
    </location>
</feature>
<evidence type="ECO:0000256" key="8">
    <source>
        <dbReference type="PROSITE-ProRule" id="PRU00221"/>
    </source>
</evidence>
<dbReference type="InterPro" id="IPR001680">
    <property type="entry name" value="WD40_rpt"/>
</dbReference>
<dbReference type="OrthoDB" id="10264753at2759"/>
<evidence type="ECO:0000256" key="9">
    <source>
        <dbReference type="SAM" id="MobiDB-lite"/>
    </source>
</evidence>
<dbReference type="InterPro" id="IPR029000">
    <property type="entry name" value="Cyclophilin-like_dom_sf"/>
</dbReference>